<dbReference type="PANTHER" id="PTHR33495:SF2">
    <property type="entry name" value="ANTI-SIGMA FACTOR ANTAGONIST TM_1081-RELATED"/>
    <property type="match status" value="1"/>
</dbReference>
<organism evidence="2">
    <name type="scientific">Eiseniibacteriota bacterium</name>
    <dbReference type="NCBI Taxonomy" id="2212470"/>
    <lineage>
        <taxon>Bacteria</taxon>
        <taxon>Candidatus Eiseniibacteriota</taxon>
    </lineage>
</organism>
<dbReference type="InterPro" id="IPR036513">
    <property type="entry name" value="STAS_dom_sf"/>
</dbReference>
<dbReference type="Gene3D" id="3.30.750.24">
    <property type="entry name" value="STAS domain"/>
    <property type="match status" value="1"/>
</dbReference>
<dbReference type="Pfam" id="PF01740">
    <property type="entry name" value="STAS"/>
    <property type="match status" value="1"/>
</dbReference>
<name>A0A832I3C7_UNCEI</name>
<evidence type="ECO:0000313" key="2">
    <source>
        <dbReference type="EMBL" id="HGZ44192.1"/>
    </source>
</evidence>
<gene>
    <name evidence="2" type="ORF">ENR23_12400</name>
</gene>
<dbReference type="EMBL" id="DSQF01000025">
    <property type="protein sequence ID" value="HGZ44192.1"/>
    <property type="molecule type" value="Genomic_DNA"/>
</dbReference>
<dbReference type="PANTHER" id="PTHR33495">
    <property type="entry name" value="ANTI-SIGMA FACTOR ANTAGONIST TM_1081-RELATED-RELATED"/>
    <property type="match status" value="1"/>
</dbReference>
<dbReference type="InterPro" id="IPR002645">
    <property type="entry name" value="STAS_dom"/>
</dbReference>
<sequence length="122" mass="13439">MKLKVHHALDGRVAILRPRGDLMGGPETELLVATVKEQAAGGNRSLLIDLGDVPLINSLGLGGFVRLYKAYVEAGGVIKLCNLTKHNHNIFEIVKLSLIFDIYDSERKGIEAFERELTARTK</sequence>
<feature type="domain" description="STAS" evidence="1">
    <location>
        <begin position="1"/>
        <end position="113"/>
    </location>
</feature>
<dbReference type="PROSITE" id="PS50801">
    <property type="entry name" value="STAS"/>
    <property type="match status" value="1"/>
</dbReference>
<reference evidence="2" key="1">
    <citation type="journal article" date="2020" name="mSystems">
        <title>Genome- and Community-Level Interaction Insights into Carbon Utilization and Element Cycling Functions of Hydrothermarchaeota in Hydrothermal Sediment.</title>
        <authorList>
            <person name="Zhou Z."/>
            <person name="Liu Y."/>
            <person name="Xu W."/>
            <person name="Pan J."/>
            <person name="Luo Z.H."/>
            <person name="Li M."/>
        </authorList>
    </citation>
    <scope>NUCLEOTIDE SEQUENCE [LARGE SCALE GENOMIC DNA]</scope>
    <source>
        <strain evidence="2">SpSt-381</strain>
    </source>
</reference>
<dbReference type="SUPFAM" id="SSF52091">
    <property type="entry name" value="SpoIIaa-like"/>
    <property type="match status" value="1"/>
</dbReference>
<proteinExistence type="predicted"/>
<protein>
    <submittedName>
        <fullName evidence="2">Anti-sigma factor antagonist</fullName>
    </submittedName>
</protein>
<comment type="caution">
    <text evidence="2">The sequence shown here is derived from an EMBL/GenBank/DDBJ whole genome shotgun (WGS) entry which is preliminary data.</text>
</comment>
<dbReference type="AlphaFoldDB" id="A0A832I3C7"/>
<dbReference type="CDD" id="cd07043">
    <property type="entry name" value="STAS_anti-anti-sigma_factors"/>
    <property type="match status" value="1"/>
</dbReference>
<accession>A0A832I3C7</accession>
<evidence type="ECO:0000259" key="1">
    <source>
        <dbReference type="PROSITE" id="PS50801"/>
    </source>
</evidence>
<dbReference type="GO" id="GO:0043856">
    <property type="term" value="F:anti-sigma factor antagonist activity"/>
    <property type="evidence" value="ECO:0007669"/>
    <property type="project" value="TreeGrafter"/>
</dbReference>